<protein>
    <recommendedName>
        <fullName evidence="5">F-box domain-containing protein</fullName>
    </recommendedName>
</protein>
<reference evidence="3" key="1">
    <citation type="submission" date="2020-07" db="EMBL/GenBank/DDBJ databases">
        <title>Genome sequence and genetic diversity analysis of an under-domesticated orphan crop, white fonio (Digitaria exilis).</title>
        <authorList>
            <person name="Bennetzen J.L."/>
            <person name="Chen S."/>
            <person name="Ma X."/>
            <person name="Wang X."/>
            <person name="Yssel A.E.J."/>
            <person name="Chaluvadi S.R."/>
            <person name="Johnson M."/>
            <person name="Gangashetty P."/>
            <person name="Hamidou F."/>
            <person name="Sanogo M.D."/>
            <person name="Zwaenepoel A."/>
            <person name="Wallace J."/>
            <person name="Van De Peer Y."/>
            <person name="Van Deynze A."/>
        </authorList>
    </citation>
    <scope>NUCLEOTIDE SEQUENCE</scope>
    <source>
        <tissue evidence="3">Leaves</tissue>
    </source>
</reference>
<dbReference type="EMBL" id="JACEFO010000524">
    <property type="protein sequence ID" value="KAF8765954.1"/>
    <property type="molecule type" value="Genomic_DNA"/>
</dbReference>
<evidence type="ECO:0000259" key="2">
    <source>
        <dbReference type="Pfam" id="PF23635"/>
    </source>
</evidence>
<dbReference type="Pfam" id="PF00646">
    <property type="entry name" value="F-box"/>
    <property type="match status" value="1"/>
</dbReference>
<accession>A0A835FNK0</accession>
<gene>
    <name evidence="3" type="ORF">HU200_007992</name>
</gene>
<proteinExistence type="predicted"/>
<evidence type="ECO:0000313" key="4">
    <source>
        <dbReference type="Proteomes" id="UP000636709"/>
    </source>
</evidence>
<dbReference type="Gene3D" id="1.20.1280.50">
    <property type="match status" value="1"/>
</dbReference>
<name>A0A835FNK0_9POAL</name>
<sequence length="439" mass="50372">MDRLQEGEESLPKPSLPPEEAAIIEKVLGNDDLLREVFRRFSLPTSLVRIACVCRRWLRIVSSQGFLDDFRRLHPPRLLGSFPSKPQDLPKLLPCRELPEDLIAVTSHAKAYFSRVSKNIPFGKYVILDMRNGHMLVAIVDVCDRTRIAVIVCTPFKAAPPVYLPFSQLSAYRGTNKGEFDMFEFLPEDGGDGRSYFEVRVIKRYNGDPRFILATVGSCEGGVRGEYRATEPMRLPKGWCWSCRSTRGLLCGNKFYVFSNDEYILGLDLATMILFYIYLPEEVEMVNTEYDYYKNVDLSRGEGSNFYLIYLKGFQICVWLHDTRHSDNTSNWMLIDTISLLQVFDALAKHDFSSQGCRIYLLERSGDNAEFVYLSISDTIDNYSDTDYLLHLKTRAVEVVSESHWQTTSLLNPFMMIWPPTFPAVMNEEDEDERGHAGL</sequence>
<dbReference type="PANTHER" id="PTHR33207">
    <property type="entry name" value="F-BOX DOMAIN CONTAINING PROTEIN-RELATED"/>
    <property type="match status" value="1"/>
</dbReference>
<dbReference type="Proteomes" id="UP000636709">
    <property type="component" value="Unassembled WGS sequence"/>
</dbReference>
<dbReference type="OrthoDB" id="672828at2759"/>
<dbReference type="AlphaFoldDB" id="A0A835FNK0"/>
<dbReference type="SUPFAM" id="SSF81383">
    <property type="entry name" value="F-box domain"/>
    <property type="match status" value="1"/>
</dbReference>
<keyword evidence="4" id="KW-1185">Reference proteome</keyword>
<evidence type="ECO:0008006" key="5">
    <source>
        <dbReference type="Google" id="ProtNLM"/>
    </source>
</evidence>
<dbReference type="InterPro" id="IPR056594">
    <property type="entry name" value="AT5G49610-like_b-prop"/>
</dbReference>
<feature type="domain" description="F-box protein AT5G49610-like beta-propeller" evidence="2">
    <location>
        <begin position="127"/>
        <end position="422"/>
    </location>
</feature>
<evidence type="ECO:0000259" key="1">
    <source>
        <dbReference type="Pfam" id="PF00646"/>
    </source>
</evidence>
<dbReference type="Pfam" id="PF23635">
    <property type="entry name" value="Beta-prop_AT5G49610-like"/>
    <property type="match status" value="1"/>
</dbReference>
<comment type="caution">
    <text evidence="3">The sequence shown here is derived from an EMBL/GenBank/DDBJ whole genome shotgun (WGS) entry which is preliminary data.</text>
</comment>
<feature type="domain" description="F-box" evidence="1">
    <location>
        <begin position="31"/>
        <end position="67"/>
    </location>
</feature>
<dbReference type="InterPro" id="IPR001810">
    <property type="entry name" value="F-box_dom"/>
</dbReference>
<evidence type="ECO:0000313" key="3">
    <source>
        <dbReference type="EMBL" id="KAF8765954.1"/>
    </source>
</evidence>
<organism evidence="3 4">
    <name type="scientific">Digitaria exilis</name>
    <dbReference type="NCBI Taxonomy" id="1010633"/>
    <lineage>
        <taxon>Eukaryota</taxon>
        <taxon>Viridiplantae</taxon>
        <taxon>Streptophyta</taxon>
        <taxon>Embryophyta</taxon>
        <taxon>Tracheophyta</taxon>
        <taxon>Spermatophyta</taxon>
        <taxon>Magnoliopsida</taxon>
        <taxon>Liliopsida</taxon>
        <taxon>Poales</taxon>
        <taxon>Poaceae</taxon>
        <taxon>PACMAD clade</taxon>
        <taxon>Panicoideae</taxon>
        <taxon>Panicodae</taxon>
        <taxon>Paniceae</taxon>
        <taxon>Anthephorinae</taxon>
        <taxon>Digitaria</taxon>
    </lineage>
</organism>
<dbReference type="InterPro" id="IPR036047">
    <property type="entry name" value="F-box-like_dom_sf"/>
</dbReference>